<evidence type="ECO:0000313" key="2">
    <source>
        <dbReference type="EMBL" id="QJA88663.1"/>
    </source>
</evidence>
<keyword evidence="1" id="KW-1133">Transmembrane helix</keyword>
<keyword evidence="1" id="KW-0812">Transmembrane</keyword>
<feature type="transmembrane region" description="Helical" evidence="1">
    <location>
        <begin position="124"/>
        <end position="142"/>
    </location>
</feature>
<sequence>MAWTIIAEGNTENLASKVGNIDLPHGTPVRLEMDVPFPWAYTANLAGVEGIVSSKIPGQLRLIDAHAEGGSLVVFECEAIGAPVLAIIAIGVAVAIALGVTILAIRVKAPDDVMNKLIQESRNVAIAIGVIAASGIVVLNYLRR</sequence>
<dbReference type="AlphaFoldDB" id="A0A6M3L255"/>
<feature type="transmembrane region" description="Helical" evidence="1">
    <location>
        <begin position="80"/>
        <end position="103"/>
    </location>
</feature>
<proteinExistence type="predicted"/>
<evidence type="ECO:0000256" key="1">
    <source>
        <dbReference type="SAM" id="Phobius"/>
    </source>
</evidence>
<protein>
    <submittedName>
        <fullName evidence="2">Uncharacterized protein</fullName>
    </submittedName>
</protein>
<keyword evidence="1" id="KW-0472">Membrane</keyword>
<accession>A0A6M3L255</accession>
<dbReference type="EMBL" id="MT142795">
    <property type="protein sequence ID" value="QJA88663.1"/>
    <property type="molecule type" value="Genomic_DNA"/>
</dbReference>
<reference evidence="2" key="1">
    <citation type="submission" date="2020-03" db="EMBL/GenBank/DDBJ databases">
        <title>The deep terrestrial virosphere.</title>
        <authorList>
            <person name="Holmfeldt K."/>
            <person name="Nilsson E."/>
            <person name="Simone D."/>
            <person name="Lopez-Fernandez M."/>
            <person name="Wu X."/>
            <person name="de Brujin I."/>
            <person name="Lundin D."/>
            <person name="Andersson A."/>
            <person name="Bertilsson S."/>
            <person name="Dopson M."/>
        </authorList>
    </citation>
    <scope>NUCLEOTIDE SEQUENCE</scope>
    <source>
        <strain evidence="2">MM415B02714</strain>
    </source>
</reference>
<name>A0A6M3L255_9ZZZZ</name>
<organism evidence="2">
    <name type="scientific">viral metagenome</name>
    <dbReference type="NCBI Taxonomy" id="1070528"/>
    <lineage>
        <taxon>unclassified sequences</taxon>
        <taxon>metagenomes</taxon>
        <taxon>organismal metagenomes</taxon>
    </lineage>
</organism>
<gene>
    <name evidence="2" type="ORF">MM415B02714_0010</name>
</gene>